<accession>A0A5B7GXI1</accession>
<protein>
    <submittedName>
        <fullName evidence="1">Uncharacterized protein</fullName>
    </submittedName>
</protein>
<evidence type="ECO:0000313" key="1">
    <source>
        <dbReference type="EMBL" id="MPC62269.1"/>
    </source>
</evidence>
<evidence type="ECO:0000313" key="2">
    <source>
        <dbReference type="Proteomes" id="UP000324222"/>
    </source>
</evidence>
<comment type="caution">
    <text evidence="1">The sequence shown here is derived from an EMBL/GenBank/DDBJ whole genome shotgun (WGS) entry which is preliminary data.</text>
</comment>
<organism evidence="1 2">
    <name type="scientific">Portunus trituberculatus</name>
    <name type="common">Swimming crab</name>
    <name type="synonym">Neptunus trituberculatus</name>
    <dbReference type="NCBI Taxonomy" id="210409"/>
    <lineage>
        <taxon>Eukaryota</taxon>
        <taxon>Metazoa</taxon>
        <taxon>Ecdysozoa</taxon>
        <taxon>Arthropoda</taxon>
        <taxon>Crustacea</taxon>
        <taxon>Multicrustacea</taxon>
        <taxon>Malacostraca</taxon>
        <taxon>Eumalacostraca</taxon>
        <taxon>Eucarida</taxon>
        <taxon>Decapoda</taxon>
        <taxon>Pleocyemata</taxon>
        <taxon>Brachyura</taxon>
        <taxon>Eubrachyura</taxon>
        <taxon>Portunoidea</taxon>
        <taxon>Portunidae</taxon>
        <taxon>Portuninae</taxon>
        <taxon>Portunus</taxon>
    </lineage>
</organism>
<name>A0A5B7GXI1_PORTR</name>
<dbReference type="AlphaFoldDB" id="A0A5B7GXI1"/>
<proteinExistence type="predicted"/>
<sequence>MTQLGPHHGIVGPFVLHEPRDPQAHMFGSWPWSKSSKGIHLGSTQVLPQDSNIQLKLKRLQDVRVMQDRRHFGGEHQAAAPNIYNGGRLDSLADEVPVPFCELMMRMREFIEVPESFSHFFTLQSGAKCSFESSQQGLTHTSLVFPHSLLAQEVLQGKVEFFLQNFKYNFSQTFLAPEMWLTGLLSNTSQQIFRCLNAPSIANLFTMQPSEMLLLDIVSDSSHLVRKCQT</sequence>
<reference evidence="1 2" key="1">
    <citation type="submission" date="2019-05" db="EMBL/GenBank/DDBJ databases">
        <title>Another draft genome of Portunus trituberculatus and its Hox gene families provides insights of decapod evolution.</title>
        <authorList>
            <person name="Jeong J.-H."/>
            <person name="Song I."/>
            <person name="Kim S."/>
            <person name="Choi T."/>
            <person name="Kim D."/>
            <person name="Ryu S."/>
            <person name="Kim W."/>
        </authorList>
    </citation>
    <scope>NUCLEOTIDE SEQUENCE [LARGE SCALE GENOMIC DNA]</scope>
    <source>
        <tissue evidence="1">Muscle</tissue>
    </source>
</reference>
<keyword evidence="2" id="KW-1185">Reference proteome</keyword>
<dbReference type="EMBL" id="VSRR010019475">
    <property type="protein sequence ID" value="MPC62269.1"/>
    <property type="molecule type" value="Genomic_DNA"/>
</dbReference>
<dbReference type="Proteomes" id="UP000324222">
    <property type="component" value="Unassembled WGS sequence"/>
</dbReference>
<gene>
    <name evidence="1" type="ORF">E2C01_056352</name>
</gene>